<dbReference type="GO" id="GO:0016787">
    <property type="term" value="F:hydrolase activity"/>
    <property type="evidence" value="ECO:0007669"/>
    <property type="project" value="InterPro"/>
</dbReference>
<reference evidence="4 5" key="1">
    <citation type="submission" date="2019-10" db="EMBL/GenBank/DDBJ databases">
        <title>Extracellular Electron Transfer in a Candidatus Methanoperedens spp. Enrichment Culture.</title>
        <authorList>
            <person name="Berger S."/>
            <person name="Rangel Shaw D."/>
            <person name="Berben T."/>
            <person name="In 'T Zandt M."/>
            <person name="Frank J."/>
            <person name="Reimann J."/>
            <person name="Jetten M.S.M."/>
            <person name="Welte C.U."/>
        </authorList>
    </citation>
    <scope>NUCLEOTIDE SEQUENCE [LARGE SCALE GENOMIC DNA]</scope>
    <source>
        <strain evidence="4">SB12</strain>
    </source>
</reference>
<dbReference type="PANTHER" id="PTHR43037">
    <property type="entry name" value="UNNAMED PRODUCT-RELATED"/>
    <property type="match status" value="1"/>
</dbReference>
<feature type="chain" id="PRO_5032978266" description="Phospholipase/carboxylesterase/thioesterase domain-containing protein" evidence="2">
    <location>
        <begin position="20"/>
        <end position="304"/>
    </location>
</feature>
<protein>
    <recommendedName>
        <fullName evidence="3">Phospholipase/carboxylesterase/thioesterase domain-containing protein</fullName>
    </recommendedName>
</protein>
<dbReference type="Pfam" id="PF02230">
    <property type="entry name" value="Abhydrolase_2"/>
    <property type="match status" value="1"/>
</dbReference>
<evidence type="ECO:0000256" key="2">
    <source>
        <dbReference type="SAM" id="SignalP"/>
    </source>
</evidence>
<dbReference type="Proteomes" id="UP000460298">
    <property type="component" value="Unassembled WGS sequence"/>
</dbReference>
<accession>A0A833LVS6</accession>
<dbReference type="AlphaFoldDB" id="A0A833LVS6"/>
<name>A0A833LVS6_9LEPT</name>
<feature type="signal peptide" evidence="2">
    <location>
        <begin position="1"/>
        <end position="19"/>
    </location>
</feature>
<dbReference type="InterPro" id="IPR050955">
    <property type="entry name" value="Plant_Biomass_Hydrol_Est"/>
</dbReference>
<sequence>MIRKALITGLLLLSARCFAPEARLPPERIRSEQTSVQGMARKSLLYVPTDIERGTPRLYPLVLVFHEREGDPQSIVRLSRNRFQELAEARRFFIAFPVALNGRWRSADVLFVRLLLDELIRNYPIDPKQIYATGFDEGAFFTLQLVCEAPDRIRAAAVISGGLRRDQICAFTQPVSVLIAHGTADPIVPYDGGEMRVVRESLGYALPFQETTRRLRMGLGCADSPDTVIHTNRLPDDRTSIATERYDRCQARRRLHVVTIHGGGHTWPDGWSSVPPEIVGPLSEEWNAADRSIEFFFTGNEEPL</sequence>
<evidence type="ECO:0000259" key="3">
    <source>
        <dbReference type="Pfam" id="PF02230"/>
    </source>
</evidence>
<feature type="domain" description="Phospholipase/carboxylesterase/thioesterase" evidence="3">
    <location>
        <begin position="116"/>
        <end position="194"/>
    </location>
</feature>
<dbReference type="SUPFAM" id="SSF53474">
    <property type="entry name" value="alpha/beta-Hydrolases"/>
    <property type="match status" value="1"/>
</dbReference>
<dbReference type="InterPro" id="IPR029058">
    <property type="entry name" value="AB_hydrolase_fold"/>
</dbReference>
<comment type="caution">
    <text evidence="4">The sequence shown here is derived from an EMBL/GenBank/DDBJ whole genome shotgun (WGS) entry which is preliminary data.</text>
</comment>
<gene>
    <name evidence="4" type="ORF">F9K24_17550</name>
</gene>
<keyword evidence="1 2" id="KW-0732">Signal</keyword>
<evidence type="ECO:0000313" key="5">
    <source>
        <dbReference type="Proteomes" id="UP000460298"/>
    </source>
</evidence>
<dbReference type="PANTHER" id="PTHR43037:SF1">
    <property type="entry name" value="BLL1128 PROTEIN"/>
    <property type="match status" value="1"/>
</dbReference>
<proteinExistence type="predicted"/>
<organism evidence="4 5">
    <name type="scientific">Leptonema illini</name>
    <dbReference type="NCBI Taxonomy" id="183"/>
    <lineage>
        <taxon>Bacteria</taxon>
        <taxon>Pseudomonadati</taxon>
        <taxon>Spirochaetota</taxon>
        <taxon>Spirochaetia</taxon>
        <taxon>Leptospirales</taxon>
        <taxon>Leptospiraceae</taxon>
        <taxon>Leptonema</taxon>
    </lineage>
</organism>
<evidence type="ECO:0000256" key="1">
    <source>
        <dbReference type="ARBA" id="ARBA00022729"/>
    </source>
</evidence>
<evidence type="ECO:0000313" key="4">
    <source>
        <dbReference type="EMBL" id="KAB2930241.1"/>
    </source>
</evidence>
<dbReference type="InterPro" id="IPR003140">
    <property type="entry name" value="PLipase/COase/thioEstase"/>
</dbReference>
<dbReference type="Gene3D" id="3.40.50.1820">
    <property type="entry name" value="alpha/beta hydrolase"/>
    <property type="match status" value="1"/>
</dbReference>
<dbReference type="EMBL" id="WBUI01000022">
    <property type="protein sequence ID" value="KAB2930241.1"/>
    <property type="molecule type" value="Genomic_DNA"/>
</dbReference>